<sequence length="133" mass="14341">MSIFASKLRPKSASKFRYHHIYDACPGSARENLWVSRGPPVPVAGTGLDARRGGHIHIPVGAQAPTTPAPFKSSFTATTRSQQPPVFIVHARCTSVNADVARICAGDTGKRQKSGRSKINDKTGSTRWTKGEE</sequence>
<dbReference type="Proteomes" id="UP000054485">
    <property type="component" value="Unassembled WGS sequence"/>
</dbReference>
<evidence type="ECO:0000313" key="3">
    <source>
        <dbReference type="Proteomes" id="UP000054485"/>
    </source>
</evidence>
<feature type="compositionally biased region" description="Polar residues" evidence="1">
    <location>
        <begin position="122"/>
        <end position="133"/>
    </location>
</feature>
<feature type="region of interest" description="Disordered" evidence="1">
    <location>
        <begin position="104"/>
        <end position="133"/>
    </location>
</feature>
<keyword evidence="3" id="KW-1185">Reference proteome</keyword>
<protein>
    <submittedName>
        <fullName evidence="2">Unplaced genomic scaffold CY34scaffold_381, whole genome shotgun sequence</fullName>
    </submittedName>
</protein>
<reference evidence="2 3" key="1">
    <citation type="submission" date="2014-04" db="EMBL/GenBank/DDBJ databases">
        <authorList>
            <consortium name="DOE Joint Genome Institute"/>
            <person name="Kuo A."/>
            <person name="Ruytinx J."/>
            <person name="Rineau F."/>
            <person name="Colpaert J."/>
            <person name="Kohler A."/>
            <person name="Nagy L.G."/>
            <person name="Floudas D."/>
            <person name="Copeland A."/>
            <person name="Barry K.W."/>
            <person name="Cichocki N."/>
            <person name="Veneault-Fourrey C."/>
            <person name="LaButti K."/>
            <person name="Lindquist E.A."/>
            <person name="Lipzen A."/>
            <person name="Lundell T."/>
            <person name="Morin E."/>
            <person name="Murat C."/>
            <person name="Sun H."/>
            <person name="Tunlid A."/>
            <person name="Henrissat B."/>
            <person name="Grigoriev I.V."/>
            <person name="Hibbett D.S."/>
            <person name="Martin F."/>
            <person name="Nordberg H.P."/>
            <person name="Cantor M.N."/>
            <person name="Hua S.X."/>
        </authorList>
    </citation>
    <scope>NUCLEOTIDE SEQUENCE [LARGE SCALE GENOMIC DNA]</scope>
    <source>
        <strain evidence="2 3">UH-Slu-Lm8-n1</strain>
    </source>
</reference>
<proteinExistence type="predicted"/>
<dbReference type="AlphaFoldDB" id="A0A0C9ZGV5"/>
<dbReference type="HOGENOM" id="CLU_1908090_0_0_1"/>
<evidence type="ECO:0000313" key="2">
    <source>
        <dbReference type="EMBL" id="KIK36635.1"/>
    </source>
</evidence>
<dbReference type="EMBL" id="KN835512">
    <property type="protein sequence ID" value="KIK36635.1"/>
    <property type="molecule type" value="Genomic_DNA"/>
</dbReference>
<feature type="region of interest" description="Disordered" evidence="1">
    <location>
        <begin position="58"/>
        <end position="77"/>
    </location>
</feature>
<accession>A0A0C9ZGV5</accession>
<reference evidence="3" key="2">
    <citation type="submission" date="2015-01" db="EMBL/GenBank/DDBJ databases">
        <title>Evolutionary Origins and Diversification of the Mycorrhizal Mutualists.</title>
        <authorList>
            <consortium name="DOE Joint Genome Institute"/>
            <consortium name="Mycorrhizal Genomics Consortium"/>
            <person name="Kohler A."/>
            <person name="Kuo A."/>
            <person name="Nagy L.G."/>
            <person name="Floudas D."/>
            <person name="Copeland A."/>
            <person name="Barry K.W."/>
            <person name="Cichocki N."/>
            <person name="Veneault-Fourrey C."/>
            <person name="LaButti K."/>
            <person name="Lindquist E.A."/>
            <person name="Lipzen A."/>
            <person name="Lundell T."/>
            <person name="Morin E."/>
            <person name="Murat C."/>
            <person name="Riley R."/>
            <person name="Ohm R."/>
            <person name="Sun H."/>
            <person name="Tunlid A."/>
            <person name="Henrissat B."/>
            <person name="Grigoriev I.V."/>
            <person name="Hibbett D.S."/>
            <person name="Martin F."/>
        </authorList>
    </citation>
    <scope>NUCLEOTIDE SEQUENCE [LARGE SCALE GENOMIC DNA]</scope>
    <source>
        <strain evidence="3">UH-Slu-Lm8-n1</strain>
    </source>
</reference>
<dbReference type="InParanoid" id="A0A0C9ZGV5"/>
<name>A0A0C9ZGV5_9AGAM</name>
<organism evidence="2 3">
    <name type="scientific">Suillus luteus UH-Slu-Lm8-n1</name>
    <dbReference type="NCBI Taxonomy" id="930992"/>
    <lineage>
        <taxon>Eukaryota</taxon>
        <taxon>Fungi</taxon>
        <taxon>Dikarya</taxon>
        <taxon>Basidiomycota</taxon>
        <taxon>Agaricomycotina</taxon>
        <taxon>Agaricomycetes</taxon>
        <taxon>Agaricomycetidae</taxon>
        <taxon>Boletales</taxon>
        <taxon>Suillineae</taxon>
        <taxon>Suillaceae</taxon>
        <taxon>Suillus</taxon>
    </lineage>
</organism>
<evidence type="ECO:0000256" key="1">
    <source>
        <dbReference type="SAM" id="MobiDB-lite"/>
    </source>
</evidence>
<gene>
    <name evidence="2" type="ORF">CY34DRAFT_811160</name>
</gene>